<evidence type="ECO:0000313" key="2">
    <source>
        <dbReference type="Proteomes" id="UP001296873"/>
    </source>
</evidence>
<sequence>MFLLYQTPITRLKKARDLYGRRAYEALRSCFLASVHAELVDGTKVKVEQICPEGQLLYACQTGGEMKPLSPDTLQRISY</sequence>
<gene>
    <name evidence="1" type="ORF">CKO28_02730</name>
</gene>
<comment type="caution">
    <text evidence="1">The sequence shown here is derived from an EMBL/GenBank/DDBJ whole genome shotgun (WGS) entry which is preliminary data.</text>
</comment>
<organism evidence="1 2">
    <name type="scientific">Rhodovibrio sodomensis</name>
    <dbReference type="NCBI Taxonomy" id="1088"/>
    <lineage>
        <taxon>Bacteria</taxon>
        <taxon>Pseudomonadati</taxon>
        <taxon>Pseudomonadota</taxon>
        <taxon>Alphaproteobacteria</taxon>
        <taxon>Rhodospirillales</taxon>
        <taxon>Rhodovibrionaceae</taxon>
        <taxon>Rhodovibrio</taxon>
    </lineage>
</organism>
<keyword evidence="2" id="KW-1185">Reference proteome</keyword>
<dbReference type="RefSeq" id="WP_200339016.1">
    <property type="nucleotide sequence ID" value="NZ_NRRL01000003.1"/>
</dbReference>
<protein>
    <submittedName>
        <fullName evidence="1">Uncharacterized protein</fullName>
    </submittedName>
</protein>
<evidence type="ECO:0000313" key="1">
    <source>
        <dbReference type="EMBL" id="MBK1666958.1"/>
    </source>
</evidence>
<proteinExistence type="predicted"/>
<name>A0ABS1D967_9PROT</name>
<dbReference type="EMBL" id="NRRL01000003">
    <property type="protein sequence ID" value="MBK1666958.1"/>
    <property type="molecule type" value="Genomic_DNA"/>
</dbReference>
<dbReference type="Proteomes" id="UP001296873">
    <property type="component" value="Unassembled WGS sequence"/>
</dbReference>
<reference evidence="1 2" key="1">
    <citation type="journal article" date="2020" name="Microorganisms">
        <title>Osmotic Adaptation and Compatible Solute Biosynthesis of Phototrophic Bacteria as Revealed from Genome Analyses.</title>
        <authorList>
            <person name="Imhoff J.F."/>
            <person name="Rahn T."/>
            <person name="Kunzel S."/>
            <person name="Keller A."/>
            <person name="Neulinger S.C."/>
        </authorList>
    </citation>
    <scope>NUCLEOTIDE SEQUENCE [LARGE SCALE GENOMIC DNA]</scope>
    <source>
        <strain evidence="1 2">DSM 9895</strain>
    </source>
</reference>
<accession>A0ABS1D967</accession>